<dbReference type="SUPFAM" id="SSF49265">
    <property type="entry name" value="Fibronectin type III"/>
    <property type="match status" value="1"/>
</dbReference>
<name>A0A9Q8P9Q3_PASFU</name>
<dbReference type="Pfam" id="PF13472">
    <property type="entry name" value="Lipase_GDSL_2"/>
    <property type="match status" value="1"/>
</dbReference>
<dbReference type="InterPro" id="IPR051532">
    <property type="entry name" value="Ester_Hydrolysis_Enzymes"/>
</dbReference>
<dbReference type="PANTHER" id="PTHR30383">
    <property type="entry name" value="THIOESTERASE 1/PROTEASE 1/LYSOPHOSPHOLIPASE L1"/>
    <property type="match status" value="1"/>
</dbReference>
<dbReference type="GO" id="GO:0004622">
    <property type="term" value="F:phosphatidylcholine lysophospholipase activity"/>
    <property type="evidence" value="ECO:0007669"/>
    <property type="project" value="TreeGrafter"/>
</dbReference>
<dbReference type="Gene3D" id="2.60.40.10">
    <property type="entry name" value="Immunoglobulins"/>
    <property type="match status" value="1"/>
</dbReference>
<organism evidence="3 4">
    <name type="scientific">Passalora fulva</name>
    <name type="common">Tomato leaf mold</name>
    <name type="synonym">Cladosporium fulvum</name>
    <dbReference type="NCBI Taxonomy" id="5499"/>
    <lineage>
        <taxon>Eukaryota</taxon>
        <taxon>Fungi</taxon>
        <taxon>Dikarya</taxon>
        <taxon>Ascomycota</taxon>
        <taxon>Pezizomycotina</taxon>
        <taxon>Dothideomycetes</taxon>
        <taxon>Dothideomycetidae</taxon>
        <taxon>Mycosphaerellales</taxon>
        <taxon>Mycosphaerellaceae</taxon>
        <taxon>Fulvia</taxon>
    </lineage>
</organism>
<protein>
    <recommendedName>
        <fullName evidence="2">Fibronectin type-III domain-containing protein</fullName>
    </recommendedName>
</protein>
<dbReference type="KEGG" id="ffu:CLAFUR5_06552"/>
<accession>A0A9Q8P9Q3</accession>
<dbReference type="InterPro" id="IPR013783">
    <property type="entry name" value="Ig-like_fold"/>
</dbReference>
<feature type="domain" description="Fibronectin type-III" evidence="2">
    <location>
        <begin position="301"/>
        <end position="387"/>
    </location>
</feature>
<proteinExistence type="predicted"/>
<sequence>MIRCDHGRWSAILLTLLATIATLVEANPVEAGSGNTGRQPLRILAVGDSLTQRAHGDHTWRYRLWQWFQEIDYPVEFVGPYTGTYMSNYPIPPISSKHRRDQSQWDEGGNWDGGYALDVDPAFLNNSNHFSASGRPVLAAKDWIQEVLELYPADMMLVLLGVNDLAFCCSPEDTLDNMATLIKNARKAAPNIEIALGNAVYQSFAPDGTDNIITYNDMLPKAIPGWSTPESPVYPVHVAENYACGNCDCPGGIDGLHPNSWGDYHIAYAFSETLVKSFGIGVCPLVPPPKDDPSLKRYLPIPSNLRVEQNPEGGVTATWDPVWGAYLYKAEISINGGPFETEGRLINQWATWPFYQPGATYSFRVAAYGQNQTGNWTETLSATAKQDDGALFMNGMPPEMPDASLTDPVSQPVDLDIDHKLSKRVPINFCVGGTAPTPKPCKPVARIIPTTRTGRVGRSTTNLGYLVMAGFVAATLWIGRRMFLSRPSRSSWIGGWSKVAG</sequence>
<dbReference type="AlphaFoldDB" id="A0A9Q8P9Q3"/>
<dbReference type="PANTHER" id="PTHR30383:SF5">
    <property type="entry name" value="SGNH HYDROLASE-TYPE ESTERASE DOMAIN-CONTAINING PROTEIN"/>
    <property type="match status" value="1"/>
</dbReference>
<dbReference type="SUPFAM" id="SSF52266">
    <property type="entry name" value="SGNH hydrolase"/>
    <property type="match status" value="1"/>
</dbReference>
<feature type="chain" id="PRO_5040295770" description="Fibronectin type-III domain-containing protein" evidence="1">
    <location>
        <begin position="27"/>
        <end position="501"/>
    </location>
</feature>
<dbReference type="InterPro" id="IPR013830">
    <property type="entry name" value="SGNH_hydro"/>
</dbReference>
<dbReference type="InterPro" id="IPR036514">
    <property type="entry name" value="SGNH_hydro_sf"/>
</dbReference>
<keyword evidence="1" id="KW-0732">Signal</keyword>
<feature type="signal peptide" evidence="1">
    <location>
        <begin position="1"/>
        <end position="26"/>
    </location>
</feature>
<dbReference type="InterPro" id="IPR036116">
    <property type="entry name" value="FN3_sf"/>
</dbReference>
<dbReference type="Gene3D" id="3.40.50.1110">
    <property type="entry name" value="SGNH hydrolase"/>
    <property type="match status" value="1"/>
</dbReference>
<dbReference type="GeneID" id="71986430"/>
<dbReference type="PROSITE" id="PS50853">
    <property type="entry name" value="FN3"/>
    <property type="match status" value="1"/>
</dbReference>
<dbReference type="Proteomes" id="UP000756132">
    <property type="component" value="Chromosome 5"/>
</dbReference>
<evidence type="ECO:0000256" key="1">
    <source>
        <dbReference type="SAM" id="SignalP"/>
    </source>
</evidence>
<evidence type="ECO:0000313" key="4">
    <source>
        <dbReference type="Proteomes" id="UP000756132"/>
    </source>
</evidence>
<gene>
    <name evidence="3" type="ORF">CLAFUR5_06552</name>
</gene>
<dbReference type="EMBL" id="CP090167">
    <property type="protein sequence ID" value="UJO18181.1"/>
    <property type="molecule type" value="Genomic_DNA"/>
</dbReference>
<reference evidence="3" key="2">
    <citation type="journal article" date="2022" name="Microb. Genom.">
        <title>A chromosome-scale genome assembly of the tomato pathogen Cladosporium fulvum reveals a compartmentalized genome architecture and the presence of a dispensable chromosome.</title>
        <authorList>
            <person name="Zaccaron A.Z."/>
            <person name="Chen L.H."/>
            <person name="Samaras A."/>
            <person name="Stergiopoulos I."/>
        </authorList>
    </citation>
    <scope>NUCLEOTIDE SEQUENCE</scope>
    <source>
        <strain evidence="3">Race5_Kim</strain>
    </source>
</reference>
<evidence type="ECO:0000313" key="3">
    <source>
        <dbReference type="EMBL" id="UJO18181.1"/>
    </source>
</evidence>
<dbReference type="OrthoDB" id="2119228at2759"/>
<reference evidence="3" key="1">
    <citation type="submission" date="2021-12" db="EMBL/GenBank/DDBJ databases">
        <authorList>
            <person name="Zaccaron A."/>
            <person name="Stergiopoulos I."/>
        </authorList>
    </citation>
    <scope>NUCLEOTIDE SEQUENCE</scope>
    <source>
        <strain evidence="3">Race5_Kim</strain>
    </source>
</reference>
<evidence type="ECO:0000259" key="2">
    <source>
        <dbReference type="PROSITE" id="PS50853"/>
    </source>
</evidence>
<dbReference type="RefSeq" id="XP_047762547.1">
    <property type="nucleotide sequence ID" value="XM_047905700.1"/>
</dbReference>
<dbReference type="InterPro" id="IPR003961">
    <property type="entry name" value="FN3_dom"/>
</dbReference>
<keyword evidence="4" id="KW-1185">Reference proteome</keyword>